<feature type="domain" description="VWFA" evidence="3">
    <location>
        <begin position="78"/>
        <end position="275"/>
    </location>
</feature>
<feature type="transmembrane region" description="Helical" evidence="2">
    <location>
        <begin position="315"/>
        <end position="336"/>
    </location>
</feature>
<feature type="transmembrane region" description="Helical" evidence="2">
    <location>
        <begin position="50"/>
        <end position="66"/>
    </location>
</feature>
<dbReference type="PANTHER" id="PTHR37947">
    <property type="entry name" value="BLL2462 PROTEIN"/>
    <property type="match status" value="1"/>
</dbReference>
<dbReference type="PROSITE" id="PS50234">
    <property type="entry name" value="VWFA"/>
    <property type="match status" value="1"/>
</dbReference>
<dbReference type="EMBL" id="JBHTHQ010000021">
    <property type="protein sequence ID" value="MFD0705287.1"/>
    <property type="molecule type" value="Genomic_DNA"/>
</dbReference>
<dbReference type="PANTHER" id="PTHR37947:SF1">
    <property type="entry name" value="BLL2462 PROTEIN"/>
    <property type="match status" value="1"/>
</dbReference>
<keyword evidence="2" id="KW-1133">Transmembrane helix</keyword>
<keyword evidence="2" id="KW-0472">Membrane</keyword>
<dbReference type="Proteomes" id="UP001597036">
    <property type="component" value="Unassembled WGS sequence"/>
</dbReference>
<sequence>MLIAFSPIFGWVCSLILIALILLTAVWMTVNYARHKTRTDTTVWSLSRRLVLAVLLVAIILAPSTHRTVTTRAISTTDVFIAVDVTGSMGVSDAQYGATRTISRIKAAQKAITDITKQYPDASFSAINFGSTSAVTVPLTPDAQAVTSWASTLKTEPTNASAGSSLDKPLNTLTTAMNATMTSHPQDTIVLYYISDGEQTSGESVKSFSVLRKYVKKSYVIGLGSEDGGKIPYTTAGISSSSTSSPTQWVQDPDTHSDGISRLSPENLKKIADQLSGTYIQPSGSTTIANTVQDSQSSSYRLTSTTRNSRRVVPLIWPFALLFTIVAVWEIIAWIATSRKLLSL</sequence>
<dbReference type="RefSeq" id="WP_377938979.1">
    <property type="nucleotide sequence ID" value="NZ_JBHTHQ010000021.1"/>
</dbReference>
<gene>
    <name evidence="4" type="ORF">ACFQY8_05965</name>
</gene>
<proteinExistence type="predicted"/>
<evidence type="ECO:0000313" key="4">
    <source>
        <dbReference type="EMBL" id="MFD0705287.1"/>
    </source>
</evidence>
<evidence type="ECO:0000256" key="2">
    <source>
        <dbReference type="SAM" id="Phobius"/>
    </source>
</evidence>
<dbReference type="SUPFAM" id="SSF53300">
    <property type="entry name" value="vWA-like"/>
    <property type="match status" value="1"/>
</dbReference>
<evidence type="ECO:0000256" key="1">
    <source>
        <dbReference type="SAM" id="MobiDB-lite"/>
    </source>
</evidence>
<dbReference type="SMART" id="SM00327">
    <property type="entry name" value="VWA"/>
    <property type="match status" value="1"/>
</dbReference>
<dbReference type="Pfam" id="PF13519">
    <property type="entry name" value="VWA_2"/>
    <property type="match status" value="1"/>
</dbReference>
<dbReference type="InterPro" id="IPR036465">
    <property type="entry name" value="vWFA_dom_sf"/>
</dbReference>
<name>A0ABW2YAZ3_9BIFI</name>
<dbReference type="Gene3D" id="3.40.50.410">
    <property type="entry name" value="von Willebrand factor, type A domain"/>
    <property type="match status" value="1"/>
</dbReference>
<feature type="transmembrane region" description="Helical" evidence="2">
    <location>
        <begin position="6"/>
        <end position="30"/>
    </location>
</feature>
<evidence type="ECO:0000259" key="3">
    <source>
        <dbReference type="PROSITE" id="PS50234"/>
    </source>
</evidence>
<reference evidence="5" key="1">
    <citation type="journal article" date="2019" name="Int. J. Syst. Evol. Microbiol.">
        <title>The Global Catalogue of Microorganisms (GCM) 10K type strain sequencing project: providing services to taxonomists for standard genome sequencing and annotation.</title>
        <authorList>
            <consortium name="The Broad Institute Genomics Platform"/>
            <consortium name="The Broad Institute Genome Sequencing Center for Infectious Disease"/>
            <person name="Wu L."/>
            <person name="Ma J."/>
        </authorList>
    </citation>
    <scope>NUCLEOTIDE SEQUENCE [LARGE SCALE GENOMIC DNA]</scope>
    <source>
        <strain evidence="5">CCM 8604</strain>
    </source>
</reference>
<keyword evidence="5" id="KW-1185">Reference proteome</keyword>
<evidence type="ECO:0000313" key="5">
    <source>
        <dbReference type="Proteomes" id="UP001597036"/>
    </source>
</evidence>
<keyword evidence="2" id="KW-0812">Transmembrane</keyword>
<accession>A0ABW2YAZ3</accession>
<organism evidence="4 5">
    <name type="scientific">Alloscardovia venturai</name>
    <dbReference type="NCBI Taxonomy" id="1769421"/>
    <lineage>
        <taxon>Bacteria</taxon>
        <taxon>Bacillati</taxon>
        <taxon>Actinomycetota</taxon>
        <taxon>Actinomycetes</taxon>
        <taxon>Bifidobacteriales</taxon>
        <taxon>Bifidobacteriaceae</taxon>
        <taxon>Alloscardovia</taxon>
    </lineage>
</organism>
<dbReference type="InterPro" id="IPR002035">
    <property type="entry name" value="VWF_A"/>
</dbReference>
<protein>
    <submittedName>
        <fullName evidence="4">VWA domain-containing protein</fullName>
    </submittedName>
</protein>
<feature type="region of interest" description="Disordered" evidence="1">
    <location>
        <begin position="237"/>
        <end position="262"/>
    </location>
</feature>
<comment type="caution">
    <text evidence="4">The sequence shown here is derived from an EMBL/GenBank/DDBJ whole genome shotgun (WGS) entry which is preliminary data.</text>
</comment>